<accession>A0A914D114</accession>
<dbReference type="PANTHER" id="PTHR14273:SF0">
    <property type="entry name" value="LYR MOTIF-CONTAINING PROTEIN 1"/>
    <property type="match status" value="1"/>
</dbReference>
<dbReference type="InterPro" id="IPR040330">
    <property type="entry name" value="LYRM1"/>
</dbReference>
<evidence type="ECO:0000256" key="1">
    <source>
        <dbReference type="ARBA" id="ARBA00009508"/>
    </source>
</evidence>
<name>A0A914D114_9BILA</name>
<dbReference type="AlphaFoldDB" id="A0A914D114"/>
<evidence type="ECO:0000259" key="2">
    <source>
        <dbReference type="Pfam" id="PF05347"/>
    </source>
</evidence>
<dbReference type="Pfam" id="PF05347">
    <property type="entry name" value="Complex1_LYR"/>
    <property type="match status" value="1"/>
</dbReference>
<dbReference type="CDD" id="cd20261">
    <property type="entry name" value="Complex1_LYR_LYRM1"/>
    <property type="match status" value="1"/>
</dbReference>
<reference evidence="4" key="1">
    <citation type="submission" date="2022-11" db="UniProtKB">
        <authorList>
            <consortium name="WormBaseParasite"/>
        </authorList>
    </citation>
    <scope>IDENTIFICATION</scope>
</reference>
<dbReference type="InterPro" id="IPR008011">
    <property type="entry name" value="Complex1_LYR_dom"/>
</dbReference>
<evidence type="ECO:0000313" key="4">
    <source>
        <dbReference type="WBParaSite" id="ACRNAN_scaffold16272.g21712.t1"/>
    </source>
</evidence>
<evidence type="ECO:0000313" key="3">
    <source>
        <dbReference type="Proteomes" id="UP000887540"/>
    </source>
</evidence>
<sequence length="116" mass="13800">MLRREVLSLYRRILKIARNWKAVNPENTPAEQLYIKNEVRAQIRENKNHTEPEKIKKLLEEAEKRIGIAQYYGIPYPKPEYYSKGTTFDVNAQQMTFKIRQTKPTLTTQDHGTHRQ</sequence>
<dbReference type="Proteomes" id="UP000887540">
    <property type="component" value="Unplaced"/>
</dbReference>
<comment type="similarity">
    <text evidence="1">Belongs to the complex I LYR family.</text>
</comment>
<protein>
    <submittedName>
        <fullName evidence="4">Complex 1 LYR protein domain-containing protein</fullName>
    </submittedName>
</protein>
<dbReference type="InterPro" id="IPR045294">
    <property type="entry name" value="Complex1_LYR_LYRM1"/>
</dbReference>
<organism evidence="3 4">
    <name type="scientific">Acrobeloides nanus</name>
    <dbReference type="NCBI Taxonomy" id="290746"/>
    <lineage>
        <taxon>Eukaryota</taxon>
        <taxon>Metazoa</taxon>
        <taxon>Ecdysozoa</taxon>
        <taxon>Nematoda</taxon>
        <taxon>Chromadorea</taxon>
        <taxon>Rhabditida</taxon>
        <taxon>Tylenchina</taxon>
        <taxon>Cephalobomorpha</taxon>
        <taxon>Cephaloboidea</taxon>
        <taxon>Cephalobidae</taxon>
        <taxon>Acrobeloides</taxon>
    </lineage>
</organism>
<dbReference type="GO" id="GO:0005739">
    <property type="term" value="C:mitochondrion"/>
    <property type="evidence" value="ECO:0007669"/>
    <property type="project" value="TreeGrafter"/>
</dbReference>
<dbReference type="WBParaSite" id="ACRNAN_scaffold16272.g21712.t1">
    <property type="protein sequence ID" value="ACRNAN_scaffold16272.g21712.t1"/>
    <property type="gene ID" value="ACRNAN_scaffold16272.g21712"/>
</dbReference>
<proteinExistence type="inferred from homology"/>
<keyword evidence="3" id="KW-1185">Reference proteome</keyword>
<feature type="domain" description="Complex 1 LYR protein" evidence="2">
    <location>
        <begin position="4"/>
        <end position="66"/>
    </location>
</feature>
<dbReference type="PANTHER" id="PTHR14273">
    <property type="entry name" value="LYR MOTIF-CONTAINING PROTEIN 1"/>
    <property type="match status" value="1"/>
</dbReference>